<name>A0A9K3GQD7_9EUKA</name>
<sequence>VTHEYMQSIVKPDPVEGELDWFSYANQKMQPDSDVRGLPADNAGSFTAGTLQKCMLKVIPEVSVAEDHTSTQGANSEEDVIVIGSLFGTTHSMLLTAYNLAGELTWYLPWGPSSCKDPGTSYQPDDIGTGAPMLSRPTD</sequence>
<protein>
    <submittedName>
        <fullName evidence="2">Uncharacterized protein</fullName>
    </submittedName>
</protein>
<feature type="non-terminal residue" evidence="2">
    <location>
        <position position="1"/>
    </location>
</feature>
<comment type="caution">
    <text evidence="2">The sequence shown here is derived from an EMBL/GenBank/DDBJ whole genome shotgun (WGS) entry which is preliminary data.</text>
</comment>
<organism evidence="2 3">
    <name type="scientific">Kipferlia bialata</name>
    <dbReference type="NCBI Taxonomy" id="797122"/>
    <lineage>
        <taxon>Eukaryota</taxon>
        <taxon>Metamonada</taxon>
        <taxon>Carpediemonas-like organisms</taxon>
        <taxon>Kipferlia</taxon>
    </lineage>
</organism>
<gene>
    <name evidence="2" type="ORF">KIPB_014943</name>
</gene>
<dbReference type="Proteomes" id="UP000265618">
    <property type="component" value="Unassembled WGS sequence"/>
</dbReference>
<feature type="region of interest" description="Disordered" evidence="1">
    <location>
        <begin position="117"/>
        <end position="139"/>
    </location>
</feature>
<evidence type="ECO:0000313" key="3">
    <source>
        <dbReference type="Proteomes" id="UP000265618"/>
    </source>
</evidence>
<accession>A0A9K3GQD7</accession>
<proteinExistence type="predicted"/>
<evidence type="ECO:0000256" key="1">
    <source>
        <dbReference type="SAM" id="MobiDB-lite"/>
    </source>
</evidence>
<reference evidence="2 3" key="1">
    <citation type="journal article" date="2018" name="PLoS ONE">
        <title>The draft genome of Kipferlia bialata reveals reductive genome evolution in fornicate parasites.</title>
        <authorList>
            <person name="Tanifuji G."/>
            <person name="Takabayashi S."/>
            <person name="Kume K."/>
            <person name="Takagi M."/>
            <person name="Nakayama T."/>
            <person name="Kamikawa R."/>
            <person name="Inagaki Y."/>
            <person name="Hashimoto T."/>
        </authorList>
    </citation>
    <scope>NUCLEOTIDE SEQUENCE [LARGE SCALE GENOMIC DNA]</scope>
    <source>
        <strain evidence="2">NY0173</strain>
    </source>
</reference>
<evidence type="ECO:0000313" key="2">
    <source>
        <dbReference type="EMBL" id="GIQ91602.1"/>
    </source>
</evidence>
<keyword evidence="3" id="KW-1185">Reference proteome</keyword>
<dbReference type="EMBL" id="BDIP01008012">
    <property type="protein sequence ID" value="GIQ91602.1"/>
    <property type="molecule type" value="Genomic_DNA"/>
</dbReference>
<dbReference type="AlphaFoldDB" id="A0A9K3GQD7"/>